<gene>
    <name evidence="1" type="ORF">JAN5088_03068</name>
</gene>
<dbReference type="RefSeq" id="WP_055683647.1">
    <property type="nucleotide sequence ID" value="NZ_CXPG01000021.1"/>
</dbReference>
<accession>A0A0M6XWG8</accession>
<evidence type="ECO:0000313" key="1">
    <source>
        <dbReference type="EMBL" id="CTQ34274.1"/>
    </source>
</evidence>
<evidence type="ECO:0000313" key="2">
    <source>
        <dbReference type="Proteomes" id="UP000048908"/>
    </source>
</evidence>
<sequence>MTLLHLSLAARSPEAMARSLARLMGGRALPFPPCPNAWIAFAAADDGTAVEVYPAGTRVLRGAETVAFAAGPPRRDTSATHLAIASPLSVEQIEALARDCGWTARICDRGPFSCVEVWTGEDLLIEVLDAGMLRDYRREMTAGNWRAMFGLEDGR</sequence>
<evidence type="ECO:0008006" key="3">
    <source>
        <dbReference type="Google" id="ProtNLM"/>
    </source>
</evidence>
<keyword evidence="2" id="KW-1185">Reference proteome</keyword>
<organism evidence="1 2">
    <name type="scientific">Jannaschia rubra</name>
    <dbReference type="NCBI Taxonomy" id="282197"/>
    <lineage>
        <taxon>Bacteria</taxon>
        <taxon>Pseudomonadati</taxon>
        <taxon>Pseudomonadota</taxon>
        <taxon>Alphaproteobacteria</taxon>
        <taxon>Rhodobacterales</taxon>
        <taxon>Roseobacteraceae</taxon>
        <taxon>Jannaschia</taxon>
    </lineage>
</organism>
<dbReference type="STRING" id="282197.SAMN04488517_10369"/>
<dbReference type="Proteomes" id="UP000048908">
    <property type="component" value="Unassembled WGS sequence"/>
</dbReference>
<protein>
    <recommendedName>
        <fullName evidence="3">VOC domain-containing protein</fullName>
    </recommendedName>
</protein>
<dbReference type="EMBL" id="CXPG01000021">
    <property type="protein sequence ID" value="CTQ34274.1"/>
    <property type="molecule type" value="Genomic_DNA"/>
</dbReference>
<name>A0A0M6XWG8_9RHOB</name>
<dbReference type="OrthoDB" id="512901at2"/>
<reference evidence="1 2" key="1">
    <citation type="submission" date="2015-07" db="EMBL/GenBank/DDBJ databases">
        <authorList>
            <person name="Noorani M."/>
        </authorList>
    </citation>
    <scope>NUCLEOTIDE SEQUENCE [LARGE SCALE GENOMIC DNA]</scope>
    <source>
        <strain evidence="1 2">CECT 5088</strain>
    </source>
</reference>
<proteinExistence type="predicted"/>
<dbReference type="AlphaFoldDB" id="A0A0M6XWG8"/>